<reference evidence="2 3" key="1">
    <citation type="submission" date="2017-11" db="EMBL/GenBank/DDBJ databases">
        <title>De-novo sequencing of pomegranate (Punica granatum L.) genome.</title>
        <authorList>
            <person name="Akparov Z."/>
            <person name="Amiraslanov A."/>
            <person name="Hajiyeva S."/>
            <person name="Abbasov M."/>
            <person name="Kaur K."/>
            <person name="Hamwieh A."/>
            <person name="Solovyev V."/>
            <person name="Salamov A."/>
            <person name="Braich B."/>
            <person name="Kosarev P."/>
            <person name="Mahmoud A."/>
            <person name="Hajiyev E."/>
            <person name="Babayeva S."/>
            <person name="Izzatullayeva V."/>
            <person name="Mammadov A."/>
            <person name="Mammadov A."/>
            <person name="Sharifova S."/>
            <person name="Ojaghi J."/>
            <person name="Eynullazada K."/>
            <person name="Bayramov B."/>
            <person name="Abdulazimova A."/>
            <person name="Shahmuradov I."/>
        </authorList>
    </citation>
    <scope>NUCLEOTIDE SEQUENCE [LARGE SCALE GENOMIC DNA]</scope>
    <source>
        <strain evidence="3">cv. AG2017</strain>
        <tissue evidence="2">Leaf</tissue>
    </source>
</reference>
<comment type="caution">
    <text evidence="2">The sequence shown here is derived from an EMBL/GenBank/DDBJ whole genome shotgun (WGS) entry which is preliminary data.</text>
</comment>
<organism evidence="2 3">
    <name type="scientific">Punica granatum</name>
    <name type="common">Pomegranate</name>
    <dbReference type="NCBI Taxonomy" id="22663"/>
    <lineage>
        <taxon>Eukaryota</taxon>
        <taxon>Viridiplantae</taxon>
        <taxon>Streptophyta</taxon>
        <taxon>Embryophyta</taxon>
        <taxon>Tracheophyta</taxon>
        <taxon>Spermatophyta</taxon>
        <taxon>Magnoliopsida</taxon>
        <taxon>eudicotyledons</taxon>
        <taxon>Gunneridae</taxon>
        <taxon>Pentapetalae</taxon>
        <taxon>rosids</taxon>
        <taxon>malvids</taxon>
        <taxon>Myrtales</taxon>
        <taxon>Lythraceae</taxon>
        <taxon>Punica</taxon>
    </lineage>
</organism>
<dbReference type="EMBL" id="PGOL01003004">
    <property type="protein sequence ID" value="PKI43682.1"/>
    <property type="molecule type" value="Genomic_DNA"/>
</dbReference>
<keyword evidence="3" id="KW-1185">Reference proteome</keyword>
<protein>
    <submittedName>
        <fullName evidence="2">Uncharacterized protein</fullName>
    </submittedName>
</protein>
<evidence type="ECO:0000313" key="3">
    <source>
        <dbReference type="Proteomes" id="UP000233551"/>
    </source>
</evidence>
<name>A0A2I0II49_PUNGR</name>
<dbReference type="Proteomes" id="UP000233551">
    <property type="component" value="Unassembled WGS sequence"/>
</dbReference>
<sequence length="175" mass="19331">MVSGDSFSRVYVMRPPWEGGTIRQAARFQVRSVLNYTFQTLSRKLGAQPCPPGAQPRARRSDVRPVRTSTYARPRSLTFACMSSSASRLPHARLLPHVRLLLRACLPAPAHLPGHPLACLCPCHAHARPCPSRSSSERAACAPERPSKDPTESSDCLILLRLFPRIPRLGITFPT</sequence>
<dbReference type="AlphaFoldDB" id="A0A2I0II49"/>
<accession>A0A2I0II49</accession>
<evidence type="ECO:0000256" key="1">
    <source>
        <dbReference type="SAM" id="MobiDB-lite"/>
    </source>
</evidence>
<gene>
    <name evidence="2" type="ORF">CRG98_035926</name>
</gene>
<proteinExistence type="predicted"/>
<evidence type="ECO:0000313" key="2">
    <source>
        <dbReference type="EMBL" id="PKI43682.1"/>
    </source>
</evidence>
<feature type="region of interest" description="Disordered" evidence="1">
    <location>
        <begin position="47"/>
        <end position="67"/>
    </location>
</feature>